<dbReference type="PROSITE" id="PS51643">
    <property type="entry name" value="HD_CAS3"/>
    <property type="match status" value="1"/>
</dbReference>
<evidence type="ECO:0000256" key="2">
    <source>
        <dbReference type="ARBA" id="ARBA00009046"/>
    </source>
</evidence>
<dbReference type="Pfam" id="PF00270">
    <property type="entry name" value="DEAD"/>
    <property type="match status" value="1"/>
</dbReference>
<dbReference type="SMART" id="SM00490">
    <property type="entry name" value="HELICc"/>
    <property type="match status" value="1"/>
</dbReference>
<dbReference type="AlphaFoldDB" id="Q2LX11"/>
<keyword evidence="12" id="KW-1185">Reference proteome</keyword>
<dbReference type="GO" id="GO:0003676">
    <property type="term" value="F:nucleic acid binding"/>
    <property type="evidence" value="ECO:0007669"/>
    <property type="project" value="InterPro"/>
</dbReference>
<comment type="similarity">
    <text evidence="2">In the central section; belongs to the CRISPR-associated helicase Cas3 family.</text>
</comment>
<dbReference type="GO" id="GO:0004386">
    <property type="term" value="F:helicase activity"/>
    <property type="evidence" value="ECO:0007669"/>
    <property type="project" value="UniProtKB-KW"/>
</dbReference>
<dbReference type="InterPro" id="IPR011545">
    <property type="entry name" value="DEAD/DEAH_box_helicase_dom"/>
</dbReference>
<dbReference type="SMART" id="SM00487">
    <property type="entry name" value="DEXDc"/>
    <property type="match status" value="1"/>
</dbReference>
<keyword evidence="7 11" id="KW-0347">Helicase</keyword>
<dbReference type="STRING" id="56780.SYN_02478"/>
<keyword evidence="6" id="KW-0378">Hydrolase</keyword>
<evidence type="ECO:0000313" key="11">
    <source>
        <dbReference type="EMBL" id="ABC78623.1"/>
    </source>
</evidence>
<dbReference type="InterPro" id="IPR001650">
    <property type="entry name" value="Helicase_C-like"/>
</dbReference>
<evidence type="ECO:0000256" key="3">
    <source>
        <dbReference type="ARBA" id="ARBA00022722"/>
    </source>
</evidence>
<dbReference type="GO" id="GO:0046872">
    <property type="term" value="F:metal ion binding"/>
    <property type="evidence" value="ECO:0007669"/>
    <property type="project" value="UniProtKB-KW"/>
</dbReference>
<evidence type="ECO:0000259" key="10">
    <source>
        <dbReference type="PROSITE" id="PS51643"/>
    </source>
</evidence>
<dbReference type="GO" id="GO:0004518">
    <property type="term" value="F:nuclease activity"/>
    <property type="evidence" value="ECO:0007669"/>
    <property type="project" value="UniProtKB-KW"/>
</dbReference>
<dbReference type="GO" id="GO:0016787">
    <property type="term" value="F:hydrolase activity"/>
    <property type="evidence" value="ECO:0007669"/>
    <property type="project" value="UniProtKB-KW"/>
</dbReference>
<keyword evidence="8" id="KW-0067">ATP-binding</keyword>
<sequence>MAKGDVDNIENYRKTTIMENIAHAGQTLEEHLWGVAELAKAHAEKISMGNYGELMGLLHDFGKYSSEFQKYIKDAIRKNDPQFNPDEDEDFEDPTVKKGKIDHSTAGAQFLGRKNGSSNAHKLLGQFLSLCLVSHHSGLINCLTTDNDGTWDSYSKRLSKNDHKTHLEECATNADHCILERIDGILADTLFTKPFEEMCREILLSSPDKNPFSTVIQFQLGLLTRILFSTLIDADRQDTADSERSKSVQHRQQGMYRSWDTLIERIESKYKTFVTKNHVDKIRKEVSEHCLRAAKRPEGLFTLTVPTGGGKTLASLRFALHHAKEHSMDRIIYVIPFTTIIDQNAQDVREILEPKECPEDAGKIVLEHHSNIGADVQSWKEKLITENWDAPVVFTTMVQFLETVFGAGTRGARRMHQLAKAVIVFDEIQTLPIKCVHMFNNVINFLVNQCGSTVVLCTATQPLLGSVDVKKGTLKLTEENELMPDVDKLFADLKRVYVHDYRKSAGWSYPEIAALAIEQVKKDGSCLVVVNIKKAARLIFEEVQNPDFEAFHLSTGMCPTHRKKTLKAIHRKLAEKEPVLCISTQLIEAGVNIDFRSVIRMLAGLDSITQAAGRCNRHGSSELGSVFIVNPAEENLEFLKDIAVGKEKSNRVLDDYRDNPSKYDSDVIGPKMLEWYYQNYFYERKDAMDYPVYAGRNDSLLNLLSSNSNVVSEYGRVQKILPEIFLRQSFMTAAKLFKSIDAPTRSVLVRYGDEGKELVNQLCAAFEVDKQYALIKKAQQYSVNLFPYEFEKLAVQDALYRVQEDTQIFYLDDRYYSETFGISMDIINKEVFLNA</sequence>
<keyword evidence="3" id="KW-0540">Nuclease</keyword>
<keyword evidence="5" id="KW-0547">Nucleotide-binding</keyword>
<dbReference type="InterPro" id="IPR006474">
    <property type="entry name" value="Helicase_Cas3_CRISPR-ass_core"/>
</dbReference>
<keyword evidence="4" id="KW-0479">Metal-binding</keyword>
<organism evidence="11 12">
    <name type="scientific">Syntrophus aciditrophicus (strain SB)</name>
    <dbReference type="NCBI Taxonomy" id="56780"/>
    <lineage>
        <taxon>Bacteria</taxon>
        <taxon>Pseudomonadati</taxon>
        <taxon>Thermodesulfobacteriota</taxon>
        <taxon>Syntrophia</taxon>
        <taxon>Syntrophales</taxon>
        <taxon>Syntrophaceae</taxon>
        <taxon>Syntrophus</taxon>
    </lineage>
</organism>
<reference evidence="11 12" key="1">
    <citation type="journal article" date="2007" name="Proc. Natl. Acad. Sci. U.S.A.">
        <title>The genome of Syntrophus aciditrophicus: life at the thermodynamic limit of microbial growth.</title>
        <authorList>
            <person name="McInerney M.J."/>
            <person name="Rohlin L."/>
            <person name="Mouttaki H."/>
            <person name="Kim U."/>
            <person name="Krupp R.S."/>
            <person name="Rios-Hernandez L."/>
            <person name="Sieber J."/>
            <person name="Struchtemeyer C.G."/>
            <person name="Bhattacharyya A."/>
            <person name="Campbell J.W."/>
            <person name="Gunsalus R.P."/>
        </authorList>
    </citation>
    <scope>NUCLEOTIDE SEQUENCE [LARGE SCALE GENOMIC DNA]</scope>
    <source>
        <strain evidence="11 12">SB</strain>
    </source>
</reference>
<dbReference type="GO" id="GO:0005524">
    <property type="term" value="F:ATP binding"/>
    <property type="evidence" value="ECO:0007669"/>
    <property type="project" value="UniProtKB-KW"/>
</dbReference>
<evidence type="ECO:0000256" key="6">
    <source>
        <dbReference type="ARBA" id="ARBA00022801"/>
    </source>
</evidence>
<dbReference type="HOGENOM" id="CLU_010123_0_0_7"/>
<dbReference type="eggNOG" id="COG1203">
    <property type="taxonomic scope" value="Bacteria"/>
</dbReference>
<dbReference type="Pfam" id="PF22590">
    <property type="entry name" value="Cas3-like_C_2"/>
    <property type="match status" value="1"/>
</dbReference>
<dbReference type="KEGG" id="sat:SYN_02478"/>
<dbReference type="Pfam" id="PF18019">
    <property type="entry name" value="Cas3_HD"/>
    <property type="match status" value="1"/>
</dbReference>
<keyword evidence="9" id="KW-0051">Antiviral defense</keyword>
<comment type="similarity">
    <text evidence="1">In the N-terminal section; belongs to the CRISPR-associated nuclease Cas3-HD family.</text>
</comment>
<dbReference type="CDD" id="cd17930">
    <property type="entry name" value="DEXHc_cas3"/>
    <property type="match status" value="1"/>
</dbReference>
<evidence type="ECO:0000256" key="9">
    <source>
        <dbReference type="ARBA" id="ARBA00023118"/>
    </source>
</evidence>
<evidence type="ECO:0000256" key="1">
    <source>
        <dbReference type="ARBA" id="ARBA00006847"/>
    </source>
</evidence>
<dbReference type="NCBIfam" id="TIGR01587">
    <property type="entry name" value="cas3_core"/>
    <property type="match status" value="1"/>
</dbReference>
<dbReference type="Proteomes" id="UP000001933">
    <property type="component" value="Chromosome"/>
</dbReference>
<evidence type="ECO:0000256" key="4">
    <source>
        <dbReference type="ARBA" id="ARBA00022723"/>
    </source>
</evidence>
<evidence type="ECO:0000313" key="12">
    <source>
        <dbReference type="Proteomes" id="UP000001933"/>
    </source>
</evidence>
<dbReference type="InterPro" id="IPR038257">
    <property type="entry name" value="CRISPR-assoc_Cas3_HD_sf"/>
</dbReference>
<accession>Q2LX11</accession>
<dbReference type="Gene3D" id="3.40.50.300">
    <property type="entry name" value="P-loop containing nucleotide triphosphate hydrolases"/>
    <property type="match status" value="2"/>
</dbReference>
<dbReference type="CDD" id="cd09641">
    <property type="entry name" value="Cas3''_I"/>
    <property type="match status" value="1"/>
</dbReference>
<dbReference type="EMBL" id="CP000252">
    <property type="protein sequence ID" value="ABC78623.1"/>
    <property type="molecule type" value="Genomic_DNA"/>
</dbReference>
<dbReference type="InParanoid" id="Q2LX11"/>
<gene>
    <name evidence="11" type="ORF">SYN_02478</name>
</gene>
<dbReference type="GO" id="GO:0051607">
    <property type="term" value="P:defense response to virus"/>
    <property type="evidence" value="ECO:0007669"/>
    <property type="project" value="UniProtKB-KW"/>
</dbReference>
<dbReference type="NCBIfam" id="TIGR01596">
    <property type="entry name" value="cas3_HD"/>
    <property type="match status" value="1"/>
</dbReference>
<protein>
    <submittedName>
        <fullName evidence="11">ATP-dependent RNA helicase</fullName>
    </submittedName>
</protein>
<evidence type="ECO:0000256" key="5">
    <source>
        <dbReference type="ARBA" id="ARBA00022741"/>
    </source>
</evidence>
<dbReference type="Gene3D" id="1.10.3210.30">
    <property type="match status" value="1"/>
</dbReference>
<name>Q2LX11_SYNAS</name>
<proteinExistence type="inferred from homology"/>
<dbReference type="InterPro" id="IPR006483">
    <property type="entry name" value="CRISPR-assoc_Cas3_HD"/>
</dbReference>
<evidence type="ECO:0000256" key="7">
    <source>
        <dbReference type="ARBA" id="ARBA00022806"/>
    </source>
</evidence>
<dbReference type="InterPro" id="IPR054712">
    <property type="entry name" value="Cas3-like_dom"/>
</dbReference>
<dbReference type="InterPro" id="IPR027417">
    <property type="entry name" value="P-loop_NTPase"/>
</dbReference>
<dbReference type="InterPro" id="IPR014001">
    <property type="entry name" value="Helicase_ATP-bd"/>
</dbReference>
<feature type="domain" description="HD Cas3-type" evidence="10">
    <location>
        <begin position="21"/>
        <end position="237"/>
    </location>
</feature>
<evidence type="ECO:0000256" key="8">
    <source>
        <dbReference type="ARBA" id="ARBA00022840"/>
    </source>
</evidence>
<dbReference type="SUPFAM" id="SSF52540">
    <property type="entry name" value="P-loop containing nucleoside triphosphate hydrolases"/>
    <property type="match status" value="1"/>
</dbReference>